<dbReference type="Gene3D" id="2.130.10.10">
    <property type="entry name" value="YVTN repeat-like/Quinoprotein amine dehydrogenase"/>
    <property type="match status" value="1"/>
</dbReference>
<evidence type="ECO:0008006" key="3">
    <source>
        <dbReference type="Google" id="ProtNLM"/>
    </source>
</evidence>
<organism evidence="1 2">
    <name type="scientific">Clostridium algidicarnis DSM 15099</name>
    <dbReference type="NCBI Taxonomy" id="1121295"/>
    <lineage>
        <taxon>Bacteria</taxon>
        <taxon>Bacillati</taxon>
        <taxon>Bacillota</taxon>
        <taxon>Clostridia</taxon>
        <taxon>Eubacteriales</taxon>
        <taxon>Clostridiaceae</taxon>
        <taxon>Clostridium</taxon>
    </lineage>
</organism>
<dbReference type="SUPFAM" id="SSF50978">
    <property type="entry name" value="WD40 repeat-like"/>
    <property type="match status" value="1"/>
</dbReference>
<dbReference type="AlphaFoldDB" id="A0A2S6FW70"/>
<dbReference type="OrthoDB" id="1704491at2"/>
<reference evidence="1 2" key="1">
    <citation type="submission" date="2018-02" db="EMBL/GenBank/DDBJ databases">
        <title>Genomic Encyclopedia of Archaeal and Bacterial Type Strains, Phase II (KMG-II): from individual species to whole genera.</title>
        <authorList>
            <person name="Goeker M."/>
        </authorList>
    </citation>
    <scope>NUCLEOTIDE SEQUENCE [LARGE SCALE GENOMIC DNA]</scope>
    <source>
        <strain evidence="1 2">DSM 15099</strain>
    </source>
</reference>
<dbReference type="InterPro" id="IPR036322">
    <property type="entry name" value="WD40_repeat_dom_sf"/>
</dbReference>
<proteinExistence type="predicted"/>
<dbReference type="InterPro" id="IPR015943">
    <property type="entry name" value="WD40/YVTN_repeat-like_dom_sf"/>
</dbReference>
<protein>
    <recommendedName>
        <fullName evidence="3">WD40 repeat protein</fullName>
    </recommendedName>
</protein>
<gene>
    <name evidence="1" type="ORF">BD821_11473</name>
</gene>
<comment type="caution">
    <text evidence="1">The sequence shown here is derived from an EMBL/GenBank/DDBJ whole genome shotgun (WGS) entry which is preliminary data.</text>
</comment>
<evidence type="ECO:0000313" key="1">
    <source>
        <dbReference type="EMBL" id="PPK47033.1"/>
    </source>
</evidence>
<dbReference type="RefSeq" id="WP_104410367.1">
    <property type="nucleotide sequence ID" value="NZ_PTIS01000014.1"/>
</dbReference>
<dbReference type="EMBL" id="PTIS01000014">
    <property type="protein sequence ID" value="PPK47033.1"/>
    <property type="molecule type" value="Genomic_DNA"/>
</dbReference>
<evidence type="ECO:0000313" key="2">
    <source>
        <dbReference type="Proteomes" id="UP000239863"/>
    </source>
</evidence>
<accession>A0A2S6FW70</accession>
<sequence>MKTNLSVDGDYFKNQIKTLRKKLNECMVTGILDDDFEDNLTKLSQMEETLLIELIPYYRTSLDNTKKTSMKINSIKKLGASSFNGFLKSTLRINEKLFITSSIDGNVQFFYIDIVDTFYDGTQIQQEWTLPIKEIKEAVSYLYKLSPKEILLFGVRGGLYIISSDNFDQIPNVNGEIKVKSLEVNGCINDFGRCLAINDSLFIVENGEERLNLLELTKEKDEYSLIFHKDIYCNIPNWTVLEKISCNYFVVGTKTGQLCFIKYENNKLTITESFNFLSEEIRKIKRLETGDGDNNSLMVMGNNGQIGILSLSEDTEPKLIKTQLNDLKGNLFDIQSKKGTAVVLSEDGIIYLFEEDFGSWHLNLDTTMENVFFTNVLSFDTSRYLLMDVDGNLNLLDIDRIDTKEDLFNLPLYG</sequence>
<name>A0A2S6FW70_9CLOT</name>
<dbReference type="Proteomes" id="UP000239863">
    <property type="component" value="Unassembled WGS sequence"/>
</dbReference>
<dbReference type="STRING" id="37659.GCA_000703125_01283"/>